<gene>
    <name evidence="2" type="ORF">BP5796_09844</name>
</gene>
<keyword evidence="3" id="KW-1185">Reference proteome</keyword>
<name>A0A3D8QTQ8_9HELO</name>
<dbReference type="Proteomes" id="UP000256328">
    <property type="component" value="Unassembled WGS sequence"/>
</dbReference>
<comment type="caution">
    <text evidence="2">The sequence shown here is derived from an EMBL/GenBank/DDBJ whole genome shotgun (WGS) entry which is preliminary data.</text>
</comment>
<reference evidence="2 3" key="1">
    <citation type="journal article" date="2018" name="IMA Fungus">
        <title>IMA Genome-F 9: Draft genome sequence of Annulohypoxylon stygium, Aspergillus mulundensis, Berkeleyomyces basicola (syn. Thielaviopsis basicola), Ceratocystis smalleyi, two Cercospora beticola strains, Coleophoma cylindrospora, Fusarium fracticaudum, Phialophora cf. hyalina, and Morchella septimelata.</title>
        <authorList>
            <person name="Wingfield B.D."/>
            <person name="Bills G.F."/>
            <person name="Dong Y."/>
            <person name="Huang W."/>
            <person name="Nel W.J."/>
            <person name="Swalarsk-Parry B.S."/>
            <person name="Vaghefi N."/>
            <person name="Wilken P.M."/>
            <person name="An Z."/>
            <person name="de Beer Z.W."/>
            <person name="De Vos L."/>
            <person name="Chen L."/>
            <person name="Duong T.A."/>
            <person name="Gao Y."/>
            <person name="Hammerbacher A."/>
            <person name="Kikkert J.R."/>
            <person name="Li Y."/>
            <person name="Li H."/>
            <person name="Li K."/>
            <person name="Li Q."/>
            <person name="Liu X."/>
            <person name="Ma X."/>
            <person name="Naidoo K."/>
            <person name="Pethybridge S.J."/>
            <person name="Sun J."/>
            <person name="Steenkamp E.T."/>
            <person name="van der Nest M.A."/>
            <person name="van Wyk S."/>
            <person name="Wingfield M.J."/>
            <person name="Xiong C."/>
            <person name="Yue Q."/>
            <person name="Zhang X."/>
        </authorList>
    </citation>
    <scope>NUCLEOTIDE SEQUENCE [LARGE SCALE GENOMIC DNA]</scope>
    <source>
        <strain evidence="2 3">BP5796</strain>
    </source>
</reference>
<accession>A0A3D8QTQ8</accession>
<dbReference type="InterPro" id="IPR021838">
    <property type="entry name" value="DUF3431"/>
</dbReference>
<dbReference type="PANTHER" id="PTHR37490:SF1">
    <property type="entry name" value="GLYCOSYLTRANSFERASE 2-LIKE DOMAIN-CONTAINING PROTEIN"/>
    <property type="match status" value="1"/>
</dbReference>
<feature type="compositionally biased region" description="Basic and acidic residues" evidence="1">
    <location>
        <begin position="257"/>
        <end position="267"/>
    </location>
</feature>
<dbReference type="PANTHER" id="PTHR37490">
    <property type="entry name" value="EXPRESSED PROTEIN"/>
    <property type="match status" value="1"/>
</dbReference>
<proteinExistence type="predicted"/>
<evidence type="ECO:0000256" key="1">
    <source>
        <dbReference type="SAM" id="MobiDB-lite"/>
    </source>
</evidence>
<dbReference type="EMBL" id="PDLN01000015">
    <property type="protein sequence ID" value="RDW65152.1"/>
    <property type="molecule type" value="Genomic_DNA"/>
</dbReference>
<dbReference type="Pfam" id="PF11913">
    <property type="entry name" value="DUF3431"/>
    <property type="match status" value="1"/>
</dbReference>
<feature type="region of interest" description="Disordered" evidence="1">
    <location>
        <begin position="247"/>
        <end position="274"/>
    </location>
</feature>
<dbReference type="OrthoDB" id="28755at2759"/>
<sequence>MDKAFECVVAHYNEDLSWLEPLSSETIVYSKGRPPCMVDCWRDVQLLPNIGREAHTYLHHIVECYEHLAENTLFVQGNVHNSDGKTPPHTDLSAAKMKAEALDNTDRSCGFMAFTSQIIEFKEWGGLPWQDCSSHAWWYYKNGQNMAKAEMTPAEFWMKFFKVPHPRSVYYVSGSVFAVNATKIRSRPRHFYEELRSVFTGLNHINPEYGHFMERFWGSIFLDQPGEANEGSRDDCSKVSGTLGLKQRATSSSTSVIDEREFGERHLQSRLNGP</sequence>
<protein>
    <submittedName>
        <fullName evidence="2">Uncharacterized protein</fullName>
    </submittedName>
</protein>
<evidence type="ECO:0000313" key="3">
    <source>
        <dbReference type="Proteomes" id="UP000256328"/>
    </source>
</evidence>
<organism evidence="2 3">
    <name type="scientific">Coleophoma crateriformis</name>
    <dbReference type="NCBI Taxonomy" id="565419"/>
    <lineage>
        <taxon>Eukaryota</taxon>
        <taxon>Fungi</taxon>
        <taxon>Dikarya</taxon>
        <taxon>Ascomycota</taxon>
        <taxon>Pezizomycotina</taxon>
        <taxon>Leotiomycetes</taxon>
        <taxon>Helotiales</taxon>
        <taxon>Dermateaceae</taxon>
        <taxon>Coleophoma</taxon>
    </lineage>
</organism>
<dbReference type="AlphaFoldDB" id="A0A3D8QTQ8"/>
<evidence type="ECO:0000313" key="2">
    <source>
        <dbReference type="EMBL" id="RDW65152.1"/>
    </source>
</evidence>